<dbReference type="SUPFAM" id="SSF51269">
    <property type="entry name" value="AFP III-like domain"/>
    <property type="match status" value="1"/>
</dbReference>
<dbReference type="InterPro" id="IPR006190">
    <property type="entry name" value="SAF_AFP_Neu5Ac"/>
</dbReference>
<comment type="caution">
    <text evidence="2">The sequence shown here is derived from an EMBL/GenBank/DDBJ whole genome shotgun (WGS) entry which is preliminary data.</text>
</comment>
<dbReference type="Gene3D" id="3.20.20.70">
    <property type="entry name" value="Aldolase class I"/>
    <property type="match status" value="1"/>
</dbReference>
<dbReference type="InterPro" id="IPR057736">
    <property type="entry name" value="SAF_PseI/NeuA/NeuB"/>
</dbReference>
<dbReference type="Proteomes" id="UP000191110">
    <property type="component" value="Unassembled WGS sequence"/>
</dbReference>
<dbReference type="EMBL" id="MPRL01000005">
    <property type="protein sequence ID" value="OOZ41873.1"/>
    <property type="molecule type" value="Genomic_DNA"/>
</dbReference>
<dbReference type="InterPro" id="IPR013785">
    <property type="entry name" value="Aldolase_TIM"/>
</dbReference>
<dbReference type="PROSITE" id="PS50844">
    <property type="entry name" value="AFP_LIKE"/>
    <property type="match status" value="1"/>
</dbReference>
<dbReference type="Pfam" id="PF03102">
    <property type="entry name" value="NeuB"/>
    <property type="match status" value="1"/>
</dbReference>
<proteinExistence type="predicted"/>
<dbReference type="GO" id="GO:0016051">
    <property type="term" value="P:carbohydrate biosynthetic process"/>
    <property type="evidence" value="ECO:0007669"/>
    <property type="project" value="InterPro"/>
</dbReference>
<sequence>MGGRRLGDDTPCFIAAEIGINHNGDMKIAHQAIDAAVDAGADGVKFQNYVTEDFLSDKSLTYRYISQGREIVESQYEMFKRCELSSMQLAELKAHCDERGVTFFSTPTGISSLRDLLELGVSLIKNGSDFLTHLDLIREMARSEVPTVLSTGMATVAEIDDAVGAYRSAGGDALLLLHCTSSYPTPPEDINLRRVPTLSQLFGLPVGFSDHTEGTVAAAGAVALGACFVEKHFTLNKHMPGPDHRFSTDPEEFGFLVRDIRNIESALGSSIVAPTKAEMMSRHDFRLSCTASRAMRLGEIVERNSMVFHRPGSGIPPKLSEALVGLTVKRDVPAGHRFSWEDFHER</sequence>
<dbReference type="PANTHER" id="PTHR42966">
    <property type="entry name" value="N-ACETYLNEURAMINATE SYNTHASE"/>
    <property type="match status" value="1"/>
</dbReference>
<dbReference type="CDD" id="cd11615">
    <property type="entry name" value="SAF_NeuB_like"/>
    <property type="match status" value="1"/>
</dbReference>
<gene>
    <name evidence="2" type="ORF">BOW53_02185</name>
</gene>
<dbReference type="SUPFAM" id="SSF51569">
    <property type="entry name" value="Aldolase"/>
    <property type="match status" value="1"/>
</dbReference>
<dbReference type="InterPro" id="IPR013132">
    <property type="entry name" value="PseI/NeuA/B-like_N"/>
</dbReference>
<accession>A0A1T2L9V0</accession>
<evidence type="ECO:0000313" key="3">
    <source>
        <dbReference type="Proteomes" id="UP000191110"/>
    </source>
</evidence>
<feature type="domain" description="AFP-like" evidence="1">
    <location>
        <begin position="288"/>
        <end position="346"/>
    </location>
</feature>
<dbReference type="GO" id="GO:0047444">
    <property type="term" value="F:N-acylneuraminate-9-phosphate synthase activity"/>
    <property type="evidence" value="ECO:0007669"/>
    <property type="project" value="TreeGrafter"/>
</dbReference>
<dbReference type="InterPro" id="IPR051690">
    <property type="entry name" value="PseI-like"/>
</dbReference>
<dbReference type="InterPro" id="IPR036732">
    <property type="entry name" value="AFP_Neu5c_C_sf"/>
</dbReference>
<reference evidence="2 3" key="1">
    <citation type="submission" date="2016-11" db="EMBL/GenBank/DDBJ databases">
        <title>Mixed transmission modes and dynamic genome evolution in an obligate animal-bacterial symbiosis.</title>
        <authorList>
            <person name="Russell S.L."/>
            <person name="Corbett-Detig R.B."/>
            <person name="Cavanaugh C.M."/>
        </authorList>
    </citation>
    <scope>NUCLEOTIDE SEQUENCE [LARGE SCALE GENOMIC DNA]</scope>
    <source>
        <strain evidence="2">Sveles-Q1</strain>
    </source>
</reference>
<organism evidence="2 3">
    <name type="scientific">Solemya pervernicosa gill symbiont</name>
    <dbReference type="NCBI Taxonomy" id="642797"/>
    <lineage>
        <taxon>Bacteria</taxon>
        <taxon>Pseudomonadati</taxon>
        <taxon>Pseudomonadota</taxon>
        <taxon>Gammaproteobacteria</taxon>
        <taxon>sulfur-oxidizing symbionts</taxon>
    </lineage>
</organism>
<keyword evidence="3" id="KW-1185">Reference proteome</keyword>
<dbReference type="Gene3D" id="3.90.1210.10">
    <property type="entry name" value="Antifreeze-like/N-acetylneuraminic acid synthase C-terminal domain"/>
    <property type="match status" value="1"/>
</dbReference>
<protein>
    <recommendedName>
        <fullName evidence="1">AFP-like domain-containing protein</fullName>
    </recommendedName>
</protein>
<name>A0A1T2L9V0_9GAMM</name>
<evidence type="ECO:0000259" key="1">
    <source>
        <dbReference type="PROSITE" id="PS50844"/>
    </source>
</evidence>
<evidence type="ECO:0000313" key="2">
    <source>
        <dbReference type="EMBL" id="OOZ41873.1"/>
    </source>
</evidence>
<dbReference type="PANTHER" id="PTHR42966:SF1">
    <property type="entry name" value="SIALIC ACID SYNTHASE"/>
    <property type="match status" value="1"/>
</dbReference>
<dbReference type="AlphaFoldDB" id="A0A1T2L9V0"/>